<protein>
    <submittedName>
        <fullName evidence="1">Uncharacterized protein</fullName>
    </submittedName>
</protein>
<reference evidence="2" key="1">
    <citation type="submission" date="2016-10" db="EMBL/GenBank/DDBJ databases">
        <authorList>
            <person name="Varghese N."/>
            <person name="Submissions S."/>
        </authorList>
    </citation>
    <scope>NUCLEOTIDE SEQUENCE [LARGE SCALE GENOMIC DNA]</scope>
    <source>
        <strain evidence="2">CGMCC 1.10223</strain>
    </source>
</reference>
<dbReference type="EMBL" id="FONN01000011">
    <property type="protein sequence ID" value="SFF01066.1"/>
    <property type="molecule type" value="Genomic_DNA"/>
</dbReference>
<sequence>MTRKGGTQYPAELKAVIPLLSLAEFKAGAVVPLLVSQQDRNKIALSREGEVATSDIHALMDEQLTTSSPSDPSKIVLALPAEAADLKQTFGY</sequence>
<gene>
    <name evidence="1" type="ORF">SAMN04487969_11190</name>
</gene>
<evidence type="ECO:0000313" key="1">
    <source>
        <dbReference type="EMBL" id="SFF01066.1"/>
    </source>
</evidence>
<name>A0A1I2F924_9BACL</name>
<organism evidence="1 2">
    <name type="scientific">Paenibacillus algorifonticola</name>
    <dbReference type="NCBI Taxonomy" id="684063"/>
    <lineage>
        <taxon>Bacteria</taxon>
        <taxon>Bacillati</taxon>
        <taxon>Bacillota</taxon>
        <taxon>Bacilli</taxon>
        <taxon>Bacillales</taxon>
        <taxon>Paenibacillaceae</taxon>
        <taxon>Paenibacillus</taxon>
    </lineage>
</organism>
<dbReference type="RefSeq" id="WP_046232196.1">
    <property type="nucleotide sequence ID" value="NZ_FONN01000011.1"/>
</dbReference>
<dbReference type="Proteomes" id="UP000183410">
    <property type="component" value="Unassembled WGS sequence"/>
</dbReference>
<dbReference type="AlphaFoldDB" id="A0A1I2F924"/>
<accession>A0A1I2F924</accession>
<proteinExistence type="predicted"/>
<dbReference type="OrthoDB" id="9997333at2"/>
<evidence type="ECO:0000313" key="2">
    <source>
        <dbReference type="Proteomes" id="UP000183410"/>
    </source>
</evidence>
<keyword evidence="2" id="KW-1185">Reference proteome</keyword>